<dbReference type="VEuPathDB" id="FungiDB:RhiirFUN_012827"/>
<evidence type="ECO:0000313" key="4">
    <source>
        <dbReference type="Proteomes" id="UP000232722"/>
    </source>
</evidence>
<dbReference type="VEuPathDB" id="FungiDB:FUN_011546"/>
<reference evidence="2 3" key="3">
    <citation type="submission" date="2017-10" db="EMBL/GenBank/DDBJ databases">
        <title>Extensive intraspecific genome diversity in a model arbuscular mycorrhizal fungus.</title>
        <authorList>
            <person name="Chen E.C.H."/>
            <person name="Morin E."/>
            <person name="Baudet D."/>
            <person name="Noel J."/>
            <person name="Ndikumana S."/>
            <person name="Charron P."/>
            <person name="St-Onge C."/>
            <person name="Giorgi J."/>
            <person name="Grigoriev I.V."/>
            <person name="Roux C."/>
            <person name="Martin F.M."/>
            <person name="Corradi N."/>
        </authorList>
    </citation>
    <scope>NUCLEOTIDE SEQUENCE [LARGE SCALE GENOMIC DNA]</scope>
    <source>
        <strain evidence="2 3">A1</strain>
    </source>
</reference>
<organism evidence="1 4">
    <name type="scientific">Rhizophagus irregularis</name>
    <dbReference type="NCBI Taxonomy" id="588596"/>
    <lineage>
        <taxon>Eukaryota</taxon>
        <taxon>Fungi</taxon>
        <taxon>Fungi incertae sedis</taxon>
        <taxon>Mucoromycota</taxon>
        <taxon>Glomeromycotina</taxon>
        <taxon>Glomeromycetes</taxon>
        <taxon>Glomerales</taxon>
        <taxon>Glomeraceae</taxon>
        <taxon>Rhizophagus</taxon>
    </lineage>
</organism>
<dbReference type="Proteomes" id="UP000232722">
    <property type="component" value="Unassembled WGS sequence"/>
</dbReference>
<dbReference type="EMBL" id="LLXJ01002027">
    <property type="protein sequence ID" value="PKB99930.1"/>
    <property type="molecule type" value="Genomic_DNA"/>
</dbReference>
<comment type="caution">
    <text evidence="1">The sequence shown here is derived from an EMBL/GenBank/DDBJ whole genome shotgun (WGS) entry which is preliminary data.</text>
</comment>
<accession>A0A2I1EV60</accession>
<reference evidence="1 4" key="2">
    <citation type="submission" date="2017-09" db="EMBL/GenBank/DDBJ databases">
        <title>Extensive intraspecific genome diversity in a model arbuscular mycorrhizal fungus.</title>
        <authorList>
            <person name="Chen E.C."/>
            <person name="Morin E."/>
            <person name="Beaudet D."/>
            <person name="Noel J."/>
            <person name="Ndikumana S."/>
            <person name="Charron P."/>
            <person name="St-Onge C."/>
            <person name="Giorgi J."/>
            <person name="Grigoriev I.V."/>
            <person name="Roux C."/>
            <person name="Martin F.M."/>
            <person name="Corradi N."/>
        </authorList>
    </citation>
    <scope>NUCLEOTIDE SEQUENCE [LARGE SCALE GENOMIC DNA]</scope>
    <source>
        <strain evidence="1 4">A5</strain>
    </source>
</reference>
<protein>
    <submittedName>
        <fullName evidence="1">Uncharacterized protein</fullName>
    </submittedName>
</protein>
<evidence type="ECO:0000313" key="3">
    <source>
        <dbReference type="Proteomes" id="UP000232688"/>
    </source>
</evidence>
<reference evidence="2 3" key="4">
    <citation type="submission" date="2017-10" db="EMBL/GenBank/DDBJ databases">
        <title>Genome analyses suggest a sexual origin of heterokaryosis in a supposedly ancient asexual fungus.</title>
        <authorList>
            <person name="Corradi N."/>
            <person name="Sedzielewska K."/>
            <person name="Noel J."/>
            <person name="Charron P."/>
            <person name="Farinelli L."/>
            <person name="Marton T."/>
            <person name="Kruger M."/>
            <person name="Pelin A."/>
            <person name="Brachmann A."/>
            <person name="Corradi N."/>
        </authorList>
    </citation>
    <scope>NUCLEOTIDE SEQUENCE [LARGE SCALE GENOMIC DNA]</scope>
    <source>
        <strain evidence="2 3">A1</strain>
    </source>
</reference>
<evidence type="ECO:0000313" key="1">
    <source>
        <dbReference type="EMBL" id="PKB99930.1"/>
    </source>
</evidence>
<reference evidence="1 4" key="1">
    <citation type="submission" date="2016-04" db="EMBL/GenBank/DDBJ databases">
        <title>Genome analyses suggest a sexual origin of heterokaryosis in a supposedly ancient asexual fungus.</title>
        <authorList>
            <person name="Ropars J."/>
            <person name="Sedzielewska K."/>
            <person name="Noel J."/>
            <person name="Charron P."/>
            <person name="Farinelli L."/>
            <person name="Marton T."/>
            <person name="Kruger M."/>
            <person name="Pelin A."/>
            <person name="Brachmann A."/>
            <person name="Corradi N."/>
        </authorList>
    </citation>
    <scope>NUCLEOTIDE SEQUENCE [LARGE SCALE GENOMIC DNA]</scope>
    <source>
        <strain evidence="1 4">A5</strain>
    </source>
</reference>
<proteinExistence type="predicted"/>
<name>A0A2I1EV60_9GLOM</name>
<evidence type="ECO:0000313" key="2">
    <source>
        <dbReference type="EMBL" id="PKC65210.1"/>
    </source>
</evidence>
<gene>
    <name evidence="2" type="ORF">RhiirA1_461335</name>
    <name evidence="1" type="ORF">RhiirA5_428950</name>
</gene>
<dbReference type="EMBL" id="LLXH01000562">
    <property type="protein sequence ID" value="PKC65210.1"/>
    <property type="molecule type" value="Genomic_DNA"/>
</dbReference>
<dbReference type="Proteomes" id="UP000232688">
    <property type="component" value="Unassembled WGS sequence"/>
</dbReference>
<dbReference type="VEuPathDB" id="FungiDB:RhiirA1_461335"/>
<dbReference type="AlphaFoldDB" id="A0A2I1EV60"/>
<sequence length="160" mass="18059">MSGNCHRKCPENVQVPEKCENCNIPDAEILKKTDYPKSYRARHALSVIHNNNGFVKLQRTVRTAGNLVGFSDQDEKILFNIWKQREQKKEPVNLSKKKYVNGLCALCGYLRKHNLSNHIPNVQYHEQSTSKSSTERSNTLTILKTGGGKSLIYAVASVLS</sequence>